<evidence type="ECO:0000313" key="2">
    <source>
        <dbReference type="EMBL" id="KAF8789441.1"/>
    </source>
</evidence>
<comment type="caution">
    <text evidence="2">The sequence shown here is derived from an EMBL/GenBank/DDBJ whole genome shotgun (WGS) entry which is preliminary data.</text>
</comment>
<dbReference type="Proteomes" id="UP000807504">
    <property type="component" value="Unassembled WGS sequence"/>
</dbReference>
<dbReference type="EMBL" id="JABXBU010000012">
    <property type="protein sequence ID" value="KAF8789441.1"/>
    <property type="molecule type" value="Genomic_DNA"/>
</dbReference>
<keyword evidence="3" id="KW-1185">Reference proteome</keyword>
<protein>
    <submittedName>
        <fullName evidence="2">Uncharacterized protein</fullName>
    </submittedName>
</protein>
<accession>A0A8T0FEP8</accession>
<proteinExistence type="predicted"/>
<evidence type="ECO:0000313" key="3">
    <source>
        <dbReference type="Proteomes" id="UP000807504"/>
    </source>
</evidence>
<feature type="compositionally biased region" description="Basic and acidic residues" evidence="1">
    <location>
        <begin position="486"/>
        <end position="511"/>
    </location>
</feature>
<dbReference type="AlphaFoldDB" id="A0A8T0FEP8"/>
<organism evidence="2 3">
    <name type="scientific">Argiope bruennichi</name>
    <name type="common">Wasp spider</name>
    <name type="synonym">Aranea bruennichi</name>
    <dbReference type="NCBI Taxonomy" id="94029"/>
    <lineage>
        <taxon>Eukaryota</taxon>
        <taxon>Metazoa</taxon>
        <taxon>Ecdysozoa</taxon>
        <taxon>Arthropoda</taxon>
        <taxon>Chelicerata</taxon>
        <taxon>Arachnida</taxon>
        <taxon>Araneae</taxon>
        <taxon>Araneomorphae</taxon>
        <taxon>Entelegynae</taxon>
        <taxon>Araneoidea</taxon>
        <taxon>Araneidae</taxon>
        <taxon>Argiope</taxon>
    </lineage>
</organism>
<evidence type="ECO:0000256" key="1">
    <source>
        <dbReference type="SAM" id="MobiDB-lite"/>
    </source>
</evidence>
<sequence length="517" mass="61253">MEQRPMIYKRLSLQEMALRTALVDIWNKTVDLLSDENFRCRLYYAPCKKVNTNVENKINEIIEGMVKDNVLKLMIPAPLKKRMMLLVRPIGTELLNWQKFHKGILKHSCNTFYIPLLHHLCWQSAGLIAYGDTAERLVHLESLDVEKRYQFACTYCLVDYIPNLWEKLSEETRERFYGQLSVSPWRQVQLESYWAYVLKGEESKLDSIVSRRFEEGFSFNRYAFEGVARKGNRTAAEYFFQKLTDEEKRNSVRDTTKFILKIGRPNATRMNCDAPKEKLSDVMFYIFSQMRDEERLELMIRFPAETLVCYFDWPWQDALLDHAAIIWEFLTGIQCFRLVNEINQHIEDSGYYLPDLLQQFFLRSPDRFRTDFVCYECEISGFYGDPGILSKLFEAEDKETIGVIFGAIDVEDRRKLVSTYRFYEIFEGLIEKNKWQLIELCLQKASFTGESKEELKKTYRRFLDRAMPNKKPGLDKFFEFLDKMEKNTSNKRSSEEETELKSKKRRIEASRGDTQPV</sequence>
<gene>
    <name evidence="2" type="ORF">HNY73_007379</name>
</gene>
<reference evidence="2" key="2">
    <citation type="submission" date="2020-06" db="EMBL/GenBank/DDBJ databases">
        <authorList>
            <person name="Sheffer M."/>
        </authorList>
    </citation>
    <scope>NUCLEOTIDE SEQUENCE</scope>
</reference>
<reference evidence="2" key="1">
    <citation type="journal article" date="2020" name="bioRxiv">
        <title>Chromosome-level reference genome of the European wasp spider Argiope bruennichi: a resource for studies on range expansion and evolutionary adaptation.</title>
        <authorList>
            <person name="Sheffer M.M."/>
            <person name="Hoppe A."/>
            <person name="Krehenwinkel H."/>
            <person name="Uhl G."/>
            <person name="Kuss A.W."/>
            <person name="Jensen L."/>
            <person name="Jensen C."/>
            <person name="Gillespie R.G."/>
            <person name="Hoff K.J."/>
            <person name="Prost S."/>
        </authorList>
    </citation>
    <scope>NUCLEOTIDE SEQUENCE</scope>
</reference>
<feature type="region of interest" description="Disordered" evidence="1">
    <location>
        <begin position="486"/>
        <end position="517"/>
    </location>
</feature>
<name>A0A8T0FEP8_ARGBR</name>